<dbReference type="AlphaFoldDB" id="A0A227KQ78"/>
<accession>A0A227KQ78</accession>
<evidence type="ECO:0000313" key="2">
    <source>
        <dbReference type="EMBL" id="OXE50323.1"/>
    </source>
</evidence>
<evidence type="ECO:0000313" key="3">
    <source>
        <dbReference type="Proteomes" id="UP000214610"/>
    </source>
</evidence>
<organism evidence="2 3">
    <name type="scientific">Turicimonas muris</name>
    <dbReference type="NCBI Taxonomy" id="1796652"/>
    <lineage>
        <taxon>Bacteria</taxon>
        <taxon>Pseudomonadati</taxon>
        <taxon>Pseudomonadota</taxon>
        <taxon>Betaproteobacteria</taxon>
        <taxon>Burkholderiales</taxon>
        <taxon>Sutterellaceae</taxon>
        <taxon>Turicimonas</taxon>
    </lineage>
</organism>
<sequence length="233" mass="25753">MYCFKRTIAISLLAASMSLSTPCLSQSIGASYLIDNSSPAWFLNQAKPETIVVNGKAITYMAQFNNQLAQDKFGWTTNFQIMRPGLYQFIVYPKGSDNPFSPQVRRLMEPVYGQNGDWPKYKEMQNQIFPITPAFGQAAGGKFSALVVLNGKPAVNTVVAVEYYGADNYKGASATTKIITLLRTNKDGVIDFTIPWEGWWGFVALNNANSLTVSKDGSSIELGSVLWTKFVKQ</sequence>
<dbReference type="Proteomes" id="UP000214610">
    <property type="component" value="Unassembled WGS sequence"/>
</dbReference>
<dbReference type="RefSeq" id="WP_066591825.1">
    <property type="nucleotide sequence ID" value="NZ_CAPFQK010000054.1"/>
</dbReference>
<evidence type="ECO:0000256" key="1">
    <source>
        <dbReference type="SAM" id="SignalP"/>
    </source>
</evidence>
<dbReference type="InterPro" id="IPR019613">
    <property type="entry name" value="DUF4198"/>
</dbReference>
<reference evidence="3" key="1">
    <citation type="submission" date="2017-05" db="EMBL/GenBank/DDBJ databases">
        <title>Improved OligoMM genomes.</title>
        <authorList>
            <person name="Garzetti D."/>
        </authorList>
    </citation>
    <scope>NUCLEOTIDE SEQUENCE [LARGE SCALE GENOMIC DNA]</scope>
    <source>
        <strain evidence="3">YL45</strain>
    </source>
</reference>
<name>A0A227KQ78_9BURK</name>
<proteinExistence type="predicted"/>
<dbReference type="EMBL" id="NHMP01000002">
    <property type="protein sequence ID" value="OXE50323.1"/>
    <property type="molecule type" value="Genomic_DNA"/>
</dbReference>
<keyword evidence="3" id="KW-1185">Reference proteome</keyword>
<protein>
    <submittedName>
        <fullName evidence="2">DUF4198 domain-containing protein</fullName>
    </submittedName>
</protein>
<feature type="signal peptide" evidence="1">
    <location>
        <begin position="1"/>
        <end position="25"/>
    </location>
</feature>
<comment type="caution">
    <text evidence="2">The sequence shown here is derived from an EMBL/GenBank/DDBJ whole genome shotgun (WGS) entry which is preliminary data.</text>
</comment>
<feature type="chain" id="PRO_5011312530" evidence="1">
    <location>
        <begin position="26"/>
        <end position="233"/>
    </location>
</feature>
<keyword evidence="1" id="KW-0732">Signal</keyword>
<dbReference type="Pfam" id="PF10670">
    <property type="entry name" value="DUF4198"/>
    <property type="match status" value="1"/>
</dbReference>
<gene>
    <name evidence="2" type="ORF">ADH67_04885</name>
</gene>